<dbReference type="AlphaFoldDB" id="A0AAD3RYR2"/>
<feature type="region of interest" description="Disordered" evidence="1">
    <location>
        <begin position="216"/>
        <end position="235"/>
    </location>
</feature>
<comment type="caution">
    <text evidence="3">The sequence shown here is derived from an EMBL/GenBank/DDBJ whole genome shotgun (WGS) entry which is preliminary data.</text>
</comment>
<dbReference type="PROSITE" id="PS50011">
    <property type="entry name" value="PROTEIN_KINASE_DOM"/>
    <property type="match status" value="1"/>
</dbReference>
<dbReference type="EMBL" id="BSYO01000002">
    <property type="protein sequence ID" value="GMH01173.1"/>
    <property type="molecule type" value="Genomic_DNA"/>
</dbReference>
<sequence length="351" mass="39148">MAAGKVHVSRRGEFYHLPNQVSDASEYGRYYVGLRGDRGFSGGNDTWVRNYEKKRDGRGYGYGHVSRKTKRGLLLDGRLSGNGLNRELQIRAAEAVDVDSGDMLPSEKKRKFSPVILHMEEHNFALTSKNNAMVAEISISSPSSVNKLALPGAADESPVHFSLTQEMCMNDEREPGQLDEEDFSHAPNISTSRWAYDDDLLDNNHRDGDRDVLRMEEKRKKTESPESEVIQREGSDVCRARSSLYDGDECLGSELGNNEAMEVDKTDVNEGLDASESDLESEHVAEASVAECGSSDMLQECRCVSDYEKLGKINEGSYGVVYRARDKKTGELVALKKLKMGVERKDFLCII</sequence>
<evidence type="ECO:0000259" key="2">
    <source>
        <dbReference type="PROSITE" id="PS50011"/>
    </source>
</evidence>
<protein>
    <recommendedName>
        <fullName evidence="2">Protein kinase domain-containing protein</fullName>
    </recommendedName>
</protein>
<reference evidence="3" key="1">
    <citation type="submission" date="2023-05" db="EMBL/GenBank/DDBJ databases">
        <title>Nepenthes gracilis genome sequencing.</title>
        <authorList>
            <person name="Fukushima K."/>
        </authorList>
    </citation>
    <scope>NUCLEOTIDE SEQUENCE</scope>
    <source>
        <strain evidence="3">SING2019-196</strain>
    </source>
</reference>
<name>A0AAD3RYR2_NEPGR</name>
<proteinExistence type="predicted"/>
<dbReference type="InterPro" id="IPR000719">
    <property type="entry name" value="Prot_kinase_dom"/>
</dbReference>
<dbReference type="InterPro" id="IPR011009">
    <property type="entry name" value="Kinase-like_dom_sf"/>
</dbReference>
<dbReference type="GO" id="GO:0005524">
    <property type="term" value="F:ATP binding"/>
    <property type="evidence" value="ECO:0007669"/>
    <property type="project" value="InterPro"/>
</dbReference>
<evidence type="ECO:0000313" key="4">
    <source>
        <dbReference type="Proteomes" id="UP001279734"/>
    </source>
</evidence>
<dbReference type="SUPFAM" id="SSF56112">
    <property type="entry name" value="Protein kinase-like (PK-like)"/>
    <property type="match status" value="1"/>
</dbReference>
<gene>
    <name evidence="3" type="ORF">Nepgr_003012</name>
</gene>
<accession>A0AAD3RYR2</accession>
<dbReference type="Proteomes" id="UP001279734">
    <property type="component" value="Unassembled WGS sequence"/>
</dbReference>
<organism evidence="3 4">
    <name type="scientific">Nepenthes gracilis</name>
    <name type="common">Slender pitcher plant</name>
    <dbReference type="NCBI Taxonomy" id="150966"/>
    <lineage>
        <taxon>Eukaryota</taxon>
        <taxon>Viridiplantae</taxon>
        <taxon>Streptophyta</taxon>
        <taxon>Embryophyta</taxon>
        <taxon>Tracheophyta</taxon>
        <taxon>Spermatophyta</taxon>
        <taxon>Magnoliopsida</taxon>
        <taxon>eudicotyledons</taxon>
        <taxon>Gunneridae</taxon>
        <taxon>Pentapetalae</taxon>
        <taxon>Caryophyllales</taxon>
        <taxon>Nepenthaceae</taxon>
        <taxon>Nepenthes</taxon>
    </lineage>
</organism>
<evidence type="ECO:0000256" key="1">
    <source>
        <dbReference type="SAM" id="MobiDB-lite"/>
    </source>
</evidence>
<keyword evidence="4" id="KW-1185">Reference proteome</keyword>
<feature type="domain" description="Protein kinase" evidence="2">
    <location>
        <begin position="307"/>
        <end position="351"/>
    </location>
</feature>
<dbReference type="GO" id="GO:0004672">
    <property type="term" value="F:protein kinase activity"/>
    <property type="evidence" value="ECO:0007669"/>
    <property type="project" value="InterPro"/>
</dbReference>
<evidence type="ECO:0000313" key="3">
    <source>
        <dbReference type="EMBL" id="GMH01173.1"/>
    </source>
</evidence>
<dbReference type="Gene3D" id="3.30.200.20">
    <property type="entry name" value="Phosphorylase Kinase, domain 1"/>
    <property type="match status" value="1"/>
</dbReference>